<keyword evidence="4" id="KW-0675">Receptor</keyword>
<feature type="signal peptide" evidence="2">
    <location>
        <begin position="1"/>
        <end position="18"/>
    </location>
</feature>
<keyword evidence="5" id="KW-1185">Reference proteome</keyword>
<sequence length="340" mass="36871">MRYTFLLIVLLISCTEKAPPVTFNSVTIETIYSDSLSIRAIELMGNSLAFAANKGTFGTIDLSSGKVRSNVEKYHDSLPEFRAIAHTSNDFFMLSIASPALLYKTEGNGQMKLVYKEEGEGVFYDAMTFLNDKDGIAIGDSIAGCLSVILTSDGGKTWTKVPCSQLPEAIEGEGAFAASNTNISTKGSKVWIATTSGRILYSSDKGKSWKAYQTPIRNAEPTEGIYSIDFYDEDLGFAIGGDYTSPNNAKGNKAMTLDGGKTWNLMADGIEPGYKSCVQFIPGSNGSGLVAVGFTGISYSFNMGKIWEELSDEPFYTIRFKNDSVAYAAGKNRISKLTFK</sequence>
<dbReference type="CDD" id="cd15482">
    <property type="entry name" value="Sialidase_non-viral"/>
    <property type="match status" value="1"/>
</dbReference>
<evidence type="ECO:0000313" key="5">
    <source>
        <dbReference type="Proteomes" id="UP000186953"/>
    </source>
</evidence>
<dbReference type="PANTHER" id="PTHR47199">
    <property type="entry name" value="PHOTOSYSTEM II STABILITY/ASSEMBLY FACTOR HCF136, CHLOROPLASTIC"/>
    <property type="match status" value="1"/>
</dbReference>
<dbReference type="PANTHER" id="PTHR47199:SF2">
    <property type="entry name" value="PHOTOSYSTEM II STABILITY_ASSEMBLY FACTOR HCF136, CHLOROPLASTIC"/>
    <property type="match status" value="1"/>
</dbReference>
<gene>
    <name evidence="4" type="ORF">SAMN05421797_10239</name>
</gene>
<reference evidence="5" key="1">
    <citation type="submission" date="2017-01" db="EMBL/GenBank/DDBJ databases">
        <authorList>
            <person name="Varghese N."/>
            <person name="Submissions S."/>
        </authorList>
    </citation>
    <scope>NUCLEOTIDE SEQUENCE [LARGE SCALE GENOMIC DNA]</scope>
    <source>
        <strain evidence="5">DSM 15366</strain>
    </source>
</reference>
<protein>
    <submittedName>
        <fullName evidence="4">Sortilin, neurotensin receptor 3</fullName>
    </submittedName>
</protein>
<organism evidence="4 5">
    <name type="scientific">Maribacter ulvicola</name>
    <dbReference type="NCBI Taxonomy" id="228959"/>
    <lineage>
        <taxon>Bacteria</taxon>
        <taxon>Pseudomonadati</taxon>
        <taxon>Bacteroidota</taxon>
        <taxon>Flavobacteriia</taxon>
        <taxon>Flavobacteriales</taxon>
        <taxon>Flavobacteriaceae</taxon>
        <taxon>Maribacter</taxon>
    </lineage>
</organism>
<dbReference type="AlphaFoldDB" id="A0A1N6TP76"/>
<evidence type="ECO:0000313" key="4">
    <source>
        <dbReference type="EMBL" id="SIQ55077.1"/>
    </source>
</evidence>
<dbReference type="OrthoDB" id="9813892at2"/>
<dbReference type="RefSeq" id="WP_076548040.1">
    <property type="nucleotide sequence ID" value="NZ_FTMA01000002.1"/>
</dbReference>
<dbReference type="Pfam" id="PF15902">
    <property type="entry name" value="Sortilin-Vps10"/>
    <property type="match status" value="1"/>
</dbReference>
<dbReference type="Gene3D" id="2.130.10.10">
    <property type="entry name" value="YVTN repeat-like/Quinoprotein amine dehydrogenase"/>
    <property type="match status" value="1"/>
</dbReference>
<keyword evidence="2" id="KW-0732">Signal</keyword>
<evidence type="ECO:0000256" key="1">
    <source>
        <dbReference type="ARBA" id="ARBA00022737"/>
    </source>
</evidence>
<dbReference type="EMBL" id="FTMA01000002">
    <property type="protein sequence ID" value="SIQ55077.1"/>
    <property type="molecule type" value="Genomic_DNA"/>
</dbReference>
<dbReference type="SUPFAM" id="SSF110296">
    <property type="entry name" value="Oligoxyloglucan reducing end-specific cellobiohydrolase"/>
    <property type="match status" value="1"/>
</dbReference>
<proteinExistence type="predicted"/>
<name>A0A1N6TP76_9FLAO</name>
<dbReference type="InterPro" id="IPR015943">
    <property type="entry name" value="WD40/YVTN_repeat-like_dom_sf"/>
</dbReference>
<dbReference type="Proteomes" id="UP000186953">
    <property type="component" value="Unassembled WGS sequence"/>
</dbReference>
<accession>A0A1N6TP76</accession>
<evidence type="ECO:0000256" key="2">
    <source>
        <dbReference type="SAM" id="SignalP"/>
    </source>
</evidence>
<feature type="chain" id="PRO_5009938504" evidence="2">
    <location>
        <begin position="19"/>
        <end position="340"/>
    </location>
</feature>
<dbReference type="InterPro" id="IPR031778">
    <property type="entry name" value="Sortilin_N"/>
</dbReference>
<keyword evidence="1" id="KW-0677">Repeat</keyword>
<feature type="domain" description="Sortilin N-terminal" evidence="3">
    <location>
        <begin position="148"/>
        <end position="270"/>
    </location>
</feature>
<evidence type="ECO:0000259" key="3">
    <source>
        <dbReference type="Pfam" id="PF15902"/>
    </source>
</evidence>
<dbReference type="STRING" id="228959.SAMN05421797_10239"/>